<accession>A0ACA9JZ15</accession>
<protein>
    <submittedName>
        <fullName evidence="1">14941_t:CDS:1</fullName>
    </submittedName>
</protein>
<evidence type="ECO:0000313" key="1">
    <source>
        <dbReference type="EMBL" id="CAG8443147.1"/>
    </source>
</evidence>
<gene>
    <name evidence="1" type="ORF">DHETER_LOCUS395</name>
</gene>
<dbReference type="Proteomes" id="UP000789702">
    <property type="component" value="Unassembled WGS sequence"/>
</dbReference>
<sequence length="177" mass="20513">MAGMTPIKTSIEKVCRFVKAITLSSTIIQDFKEIGQSVDEAVVMRYHNNLAYYKLTPQEDFDLQVVTQFLQPFYEVTKILSNSIYITLELSIFLMNDIVDVIRSCIQDSLSLLFLKTAATQMLKKLNQYIVYIYNKAAFIASVLDHQIKLELISINMNISKNYDFFNDIFQDYQCLN</sequence>
<name>A0ACA9JZ15_9GLOM</name>
<comment type="caution">
    <text evidence="1">The sequence shown here is derived from an EMBL/GenBank/DDBJ whole genome shotgun (WGS) entry which is preliminary data.</text>
</comment>
<evidence type="ECO:0000313" key="2">
    <source>
        <dbReference type="Proteomes" id="UP000789702"/>
    </source>
</evidence>
<keyword evidence="2" id="KW-1185">Reference proteome</keyword>
<organism evidence="1 2">
    <name type="scientific">Dentiscutata heterogama</name>
    <dbReference type="NCBI Taxonomy" id="1316150"/>
    <lineage>
        <taxon>Eukaryota</taxon>
        <taxon>Fungi</taxon>
        <taxon>Fungi incertae sedis</taxon>
        <taxon>Mucoromycota</taxon>
        <taxon>Glomeromycotina</taxon>
        <taxon>Glomeromycetes</taxon>
        <taxon>Diversisporales</taxon>
        <taxon>Gigasporaceae</taxon>
        <taxon>Dentiscutata</taxon>
    </lineage>
</organism>
<dbReference type="EMBL" id="CAJVPU010000188">
    <property type="protein sequence ID" value="CAG8443147.1"/>
    <property type="molecule type" value="Genomic_DNA"/>
</dbReference>
<reference evidence="1" key="1">
    <citation type="submission" date="2021-06" db="EMBL/GenBank/DDBJ databases">
        <authorList>
            <person name="Kallberg Y."/>
            <person name="Tangrot J."/>
            <person name="Rosling A."/>
        </authorList>
    </citation>
    <scope>NUCLEOTIDE SEQUENCE</scope>
    <source>
        <strain evidence="1">IL203A</strain>
    </source>
</reference>
<proteinExistence type="predicted"/>